<protein>
    <submittedName>
        <fullName evidence="1">Uncharacterized protein</fullName>
    </submittedName>
</protein>
<dbReference type="EMBL" id="QLTA01000002">
    <property type="protein sequence ID" value="RAR86096.1"/>
    <property type="molecule type" value="Genomic_DNA"/>
</dbReference>
<accession>A0A328ZV04</accession>
<name>A0A328ZV04_9BURK</name>
<sequence>MSNPCLILEVSDHDQWEPFRGCQRLPPDRRPTVLHPSREVAEEEALRLARTHPGRMFAVMEVVTAARTVAVPTHVTLGGLVFADRQLPRLMQVGDGADEIPF</sequence>
<dbReference type="RefSeq" id="WP_146749194.1">
    <property type="nucleotide sequence ID" value="NZ_CBCSGC010000002.1"/>
</dbReference>
<dbReference type="AlphaFoldDB" id="A0A328ZV04"/>
<dbReference type="Proteomes" id="UP000248856">
    <property type="component" value="Unassembled WGS sequence"/>
</dbReference>
<comment type="caution">
    <text evidence="1">The sequence shown here is derived from an EMBL/GenBank/DDBJ whole genome shotgun (WGS) entry which is preliminary data.</text>
</comment>
<evidence type="ECO:0000313" key="1">
    <source>
        <dbReference type="EMBL" id="RAR86096.1"/>
    </source>
</evidence>
<organism evidence="1 2">
    <name type="scientific">Paracidovorax anthurii</name>
    <dbReference type="NCBI Taxonomy" id="78229"/>
    <lineage>
        <taxon>Bacteria</taxon>
        <taxon>Pseudomonadati</taxon>
        <taxon>Pseudomonadota</taxon>
        <taxon>Betaproteobacteria</taxon>
        <taxon>Burkholderiales</taxon>
        <taxon>Comamonadaceae</taxon>
        <taxon>Paracidovorax</taxon>
    </lineage>
</organism>
<gene>
    <name evidence="1" type="ORF">AX018_100257</name>
</gene>
<proteinExistence type="predicted"/>
<dbReference type="OrthoDB" id="9904239at2"/>
<evidence type="ECO:0000313" key="2">
    <source>
        <dbReference type="Proteomes" id="UP000248856"/>
    </source>
</evidence>
<reference evidence="1 2" key="1">
    <citation type="submission" date="2018-06" db="EMBL/GenBank/DDBJ databases">
        <title>Genomic Encyclopedia of Archaeal and Bacterial Type Strains, Phase II (KMG-II): from individual species to whole genera.</title>
        <authorList>
            <person name="Goeker M."/>
        </authorList>
    </citation>
    <scope>NUCLEOTIDE SEQUENCE [LARGE SCALE GENOMIC DNA]</scope>
    <source>
        <strain evidence="1 2">CFPB 3232</strain>
    </source>
</reference>
<keyword evidence="2" id="KW-1185">Reference proteome</keyword>